<dbReference type="AlphaFoldDB" id="A0A224Y5N5"/>
<evidence type="ECO:0000313" key="2">
    <source>
        <dbReference type="EMBL" id="MAA12015.1"/>
    </source>
</evidence>
<protein>
    <submittedName>
        <fullName evidence="2">Defensin</fullName>
    </submittedName>
</protein>
<evidence type="ECO:0000256" key="1">
    <source>
        <dbReference type="SAM" id="SignalP"/>
    </source>
</evidence>
<sequence>MSAVNFSLVLIFAITLTVMNISASTLRVGGGTLLCQSTGEACHQGDNSTCRGDCRCEELGDSNGNYSYQCAEPPTPVSVPLMTT</sequence>
<proteinExistence type="predicted"/>
<name>A0A224Y5N5_9ACAR</name>
<reference evidence="2" key="1">
    <citation type="journal article" date="2017" name="Parasit. Vectors">
        <title>Sialotranscriptomics of Rhipicephalus zambeziensis reveals intricate expression profiles of secretory proteins and suggests tight temporal transcriptional regulation during blood-feeding.</title>
        <authorList>
            <person name="de Castro M.H."/>
            <person name="de Klerk D."/>
            <person name="Pienaar R."/>
            <person name="Rees D.J.G."/>
            <person name="Mans B.J."/>
        </authorList>
    </citation>
    <scope>NUCLEOTIDE SEQUENCE</scope>
    <source>
        <tissue evidence="2">Salivary glands</tissue>
    </source>
</reference>
<feature type="signal peptide" evidence="1">
    <location>
        <begin position="1"/>
        <end position="23"/>
    </location>
</feature>
<dbReference type="EMBL" id="GFPF01000869">
    <property type="protein sequence ID" value="MAA12015.1"/>
    <property type="molecule type" value="Transcribed_RNA"/>
</dbReference>
<keyword evidence="1" id="KW-0732">Signal</keyword>
<feature type="chain" id="PRO_5012850004" evidence="1">
    <location>
        <begin position="24"/>
        <end position="84"/>
    </location>
</feature>
<organism evidence="2">
    <name type="scientific">Rhipicephalus zambeziensis</name>
    <dbReference type="NCBI Taxonomy" id="60191"/>
    <lineage>
        <taxon>Eukaryota</taxon>
        <taxon>Metazoa</taxon>
        <taxon>Ecdysozoa</taxon>
        <taxon>Arthropoda</taxon>
        <taxon>Chelicerata</taxon>
        <taxon>Arachnida</taxon>
        <taxon>Acari</taxon>
        <taxon>Parasitiformes</taxon>
        <taxon>Ixodida</taxon>
        <taxon>Ixodoidea</taxon>
        <taxon>Ixodidae</taxon>
        <taxon>Rhipicephalinae</taxon>
        <taxon>Rhipicephalus</taxon>
        <taxon>Rhipicephalus</taxon>
    </lineage>
</organism>
<accession>A0A224Y5N5</accession>